<protein>
    <submittedName>
        <fullName evidence="1">Uncharacterized protein</fullName>
    </submittedName>
</protein>
<keyword evidence="2" id="KW-1185">Reference proteome</keyword>
<sequence>MPYFLQIVFFIYIFILSILSGETISILCCIVCLLIIFTVASPHFYSCKKGFFVPISKDFLEPPAFSMVSISQQTGPLPFPGSGPVSFCQAISSFC</sequence>
<proteinExistence type="predicted"/>
<dbReference type="AlphaFoldDB" id="C0EDI7"/>
<accession>C0EDI7</accession>
<dbReference type="Proteomes" id="UP000003340">
    <property type="component" value="Unassembled WGS sequence"/>
</dbReference>
<organism evidence="1 2">
    <name type="scientific">[Clostridium] methylpentosum DSM 5476</name>
    <dbReference type="NCBI Taxonomy" id="537013"/>
    <lineage>
        <taxon>Bacteria</taxon>
        <taxon>Bacillati</taxon>
        <taxon>Bacillota</taxon>
        <taxon>Clostridia</taxon>
        <taxon>Eubacteriales</taxon>
        <taxon>Oscillospiraceae</taxon>
        <taxon>Oscillospiraceae incertae sedis</taxon>
    </lineage>
</organism>
<gene>
    <name evidence="1" type="ORF">CLOSTMETH_01914</name>
</gene>
<dbReference type="STRING" id="537013.CLOSTMETH_01914"/>
<name>C0EDI7_9FIRM</name>
<reference evidence="1 2" key="1">
    <citation type="submission" date="2009-01" db="EMBL/GenBank/DDBJ databases">
        <authorList>
            <person name="Fulton L."/>
            <person name="Clifton S."/>
            <person name="Fulton B."/>
            <person name="Xu J."/>
            <person name="Minx P."/>
            <person name="Pepin K.H."/>
            <person name="Johnson M."/>
            <person name="Bhonagiri V."/>
            <person name="Nash W.E."/>
            <person name="Mardis E.R."/>
            <person name="Wilson R.K."/>
        </authorList>
    </citation>
    <scope>NUCLEOTIDE SEQUENCE [LARGE SCALE GENOMIC DNA]</scope>
    <source>
        <strain evidence="1 2">DSM 5476</strain>
    </source>
</reference>
<dbReference type="EMBL" id="ACEC01000062">
    <property type="protein sequence ID" value="EEG30473.1"/>
    <property type="molecule type" value="Genomic_DNA"/>
</dbReference>
<reference evidence="1 2" key="2">
    <citation type="submission" date="2009-02" db="EMBL/GenBank/DDBJ databases">
        <title>Draft genome sequence of Clostridium methylpentosum (DSM 5476).</title>
        <authorList>
            <person name="Sudarsanam P."/>
            <person name="Ley R."/>
            <person name="Guruge J."/>
            <person name="Turnbaugh P.J."/>
            <person name="Mahowald M."/>
            <person name="Liep D."/>
            <person name="Gordon J."/>
        </authorList>
    </citation>
    <scope>NUCLEOTIDE SEQUENCE [LARGE SCALE GENOMIC DNA]</scope>
    <source>
        <strain evidence="1 2">DSM 5476</strain>
    </source>
</reference>
<evidence type="ECO:0000313" key="2">
    <source>
        <dbReference type="Proteomes" id="UP000003340"/>
    </source>
</evidence>
<evidence type="ECO:0000313" key="1">
    <source>
        <dbReference type="EMBL" id="EEG30473.1"/>
    </source>
</evidence>
<dbReference type="HOGENOM" id="CLU_2367900_0_0_9"/>
<comment type="caution">
    <text evidence="1">The sequence shown here is derived from an EMBL/GenBank/DDBJ whole genome shotgun (WGS) entry which is preliminary data.</text>
</comment>